<dbReference type="Pfam" id="PF01464">
    <property type="entry name" value="SLT"/>
    <property type="match status" value="1"/>
</dbReference>
<dbReference type="SUPFAM" id="SSF53955">
    <property type="entry name" value="Lysozyme-like"/>
    <property type="match status" value="1"/>
</dbReference>
<dbReference type="KEGG" id="gbc:GbCGDNIH3_1194"/>
<dbReference type="InterPro" id="IPR008258">
    <property type="entry name" value="Transglycosylase_SLT_dom_1"/>
</dbReference>
<accession>A0AAN0RDP3</accession>
<feature type="domain" description="Transglycosylase SLT" evidence="4">
    <location>
        <begin position="552"/>
        <end position="650"/>
    </location>
</feature>
<evidence type="ECO:0000313" key="6">
    <source>
        <dbReference type="Proteomes" id="UP000019438"/>
    </source>
</evidence>
<dbReference type="SUPFAM" id="SSF48435">
    <property type="entry name" value="Bacterial muramidases"/>
    <property type="match status" value="1"/>
</dbReference>
<dbReference type="Gene3D" id="1.25.20.10">
    <property type="entry name" value="Bacterial muramidases"/>
    <property type="match status" value="1"/>
</dbReference>
<proteinExistence type="inferred from homology"/>
<dbReference type="GO" id="GO:0008933">
    <property type="term" value="F:peptidoglycan lytic transglycosylase activity"/>
    <property type="evidence" value="ECO:0007669"/>
    <property type="project" value="InterPro"/>
</dbReference>
<sequence length="706" mass="75980">MLHSPAMLSTLISSRMIVNTMIPSLLRIRQGVTLWATLLAVIAQTGCSTRPHDGSITSQVTDNSVKKSFPTASTNTIGALIRADQWDQAMAEASALPDPVAVKLVTFYRALAPGAMSAPDIAAFMAANPGWPMQSTLARRRDQAIVAEQDNAKAASLCDSLHPALVDAQIRCAEAWSATGATSTALDQIRTLWAEGKGNQTQETLIRQKWSQALTAETRKARYQALLLTNMEAAFRQIPYLPASDRASATALAALWRKEPTALSLFNALSGEAKSSPVMVLASARYLRLTDHDQDAASVWKQDGDTAEQAESAAHNAAFRQERTILARALLKDGGQDNARLAFEVITGGSASTPVQKAESEFLAGFIALRFLRDPAAAENRFRSLLSSGNAVLTLSRAHYWLGEVAQARGDEATAKAEWLQAAAWPVTFYGQLGALQAGESPSSLGRRIRSLNDPGWSSAQLESYSGQELVRAALLLISWEESRRARAFLLQADEAEAGRQLPAGTVHALTAHLAVQAGLPDVAVFVARRMGRDGAMLPVTGWPPDAPVEQSATPVPLTLGIIRQESSFDPQAESPAGARGLMQLMPATASQVARTLGITVSSAQLLSDPALNVRLGSTYLQGLLDRFGQAVPLAVAGYNAGPHRVDAWRIDYASLQNAIDWIELIPFNETRNYVQRVIENTMVYRAKRNDSLTEPPLLSAPALAH</sequence>
<dbReference type="GO" id="GO:0016020">
    <property type="term" value="C:membrane"/>
    <property type="evidence" value="ECO:0007669"/>
    <property type="project" value="InterPro"/>
</dbReference>
<comment type="similarity">
    <text evidence="2">Belongs to the virb1 family.</text>
</comment>
<name>A0AAN0RDP3_9PROT</name>
<evidence type="ECO:0000256" key="3">
    <source>
        <dbReference type="ARBA" id="ARBA00022729"/>
    </source>
</evidence>
<dbReference type="EMBL" id="CP003181">
    <property type="protein sequence ID" value="AHJ62994.1"/>
    <property type="molecule type" value="Genomic_DNA"/>
</dbReference>
<dbReference type="InterPro" id="IPR000189">
    <property type="entry name" value="Transglyc_AS"/>
</dbReference>
<organism evidence="5 6">
    <name type="scientific">Granulibacter bethesdensis</name>
    <dbReference type="NCBI Taxonomy" id="364410"/>
    <lineage>
        <taxon>Bacteria</taxon>
        <taxon>Pseudomonadati</taxon>
        <taxon>Pseudomonadota</taxon>
        <taxon>Alphaproteobacteria</taxon>
        <taxon>Acetobacterales</taxon>
        <taxon>Acetobacteraceae</taxon>
        <taxon>Granulibacter</taxon>
    </lineage>
</organism>
<dbReference type="GO" id="GO:0004553">
    <property type="term" value="F:hydrolase activity, hydrolyzing O-glycosyl compounds"/>
    <property type="evidence" value="ECO:0007669"/>
    <property type="project" value="InterPro"/>
</dbReference>
<dbReference type="InterPro" id="IPR008939">
    <property type="entry name" value="Lytic_TGlycosylase_superhlx_U"/>
</dbReference>
<dbReference type="RefSeq" id="WP_125918893.1">
    <property type="nucleotide sequence ID" value="NZ_CP003181.2"/>
</dbReference>
<comment type="similarity">
    <text evidence="1">Belongs to the transglycosylase Slt family.</text>
</comment>
<dbReference type="EC" id="3.2.1.-" evidence="5"/>
<dbReference type="PROSITE" id="PS00922">
    <property type="entry name" value="TRANSGLYCOSYLASE"/>
    <property type="match status" value="1"/>
</dbReference>
<dbReference type="AlphaFoldDB" id="A0AAN0RDP3"/>
<dbReference type="InterPro" id="IPR023346">
    <property type="entry name" value="Lysozyme-like_dom_sf"/>
</dbReference>
<keyword evidence="5" id="KW-0326">Glycosidase</keyword>
<evidence type="ECO:0000256" key="1">
    <source>
        <dbReference type="ARBA" id="ARBA00007734"/>
    </source>
</evidence>
<dbReference type="GO" id="GO:0000270">
    <property type="term" value="P:peptidoglycan metabolic process"/>
    <property type="evidence" value="ECO:0007669"/>
    <property type="project" value="InterPro"/>
</dbReference>
<reference evidence="6" key="1">
    <citation type="submission" date="2012-06" db="EMBL/GenBank/DDBJ databases">
        <title>Genome analysis of multiple Granulibacter bethesdensis isolates demonstrates substantial genome diversity.</title>
        <authorList>
            <person name="Greenberg D.E."/>
            <person name="Porcella S.F."/>
            <person name="Zarember K."/>
            <person name="Zelazny A.M."/>
            <person name="Bruno D."/>
            <person name="Martens C."/>
            <person name="Barbian K.D."/>
            <person name="Jaske E."/>
            <person name="Holland S.M."/>
        </authorList>
    </citation>
    <scope>NUCLEOTIDE SEQUENCE [LARGE SCALE GENOMIC DNA]</scope>
    <source>
        <strain evidence="6">CGDNIH3</strain>
    </source>
</reference>
<keyword evidence="5" id="KW-0378">Hydrolase</keyword>
<dbReference type="PANTHER" id="PTHR37423">
    <property type="entry name" value="SOLUBLE LYTIC MUREIN TRANSGLYCOSYLASE-RELATED"/>
    <property type="match status" value="1"/>
</dbReference>
<dbReference type="Gene3D" id="1.10.530.10">
    <property type="match status" value="1"/>
</dbReference>
<evidence type="ECO:0000259" key="4">
    <source>
        <dbReference type="Pfam" id="PF01464"/>
    </source>
</evidence>
<dbReference type="PANTHER" id="PTHR37423:SF2">
    <property type="entry name" value="MEMBRANE-BOUND LYTIC MUREIN TRANSGLYCOSYLASE C"/>
    <property type="match status" value="1"/>
</dbReference>
<dbReference type="GO" id="GO:0042597">
    <property type="term" value="C:periplasmic space"/>
    <property type="evidence" value="ECO:0007669"/>
    <property type="project" value="InterPro"/>
</dbReference>
<dbReference type="CDD" id="cd13401">
    <property type="entry name" value="Slt70-like"/>
    <property type="match status" value="1"/>
</dbReference>
<dbReference type="Proteomes" id="UP000019438">
    <property type="component" value="Chromosome"/>
</dbReference>
<evidence type="ECO:0000313" key="5">
    <source>
        <dbReference type="EMBL" id="AHJ62994.1"/>
    </source>
</evidence>
<gene>
    <name evidence="5" type="ORF">GbCGDNIH3_1194</name>
</gene>
<keyword evidence="3" id="KW-0732">Signal</keyword>
<protein>
    <submittedName>
        <fullName evidence="5">Soluble lytic murein transglycosylase</fullName>
        <ecNumber evidence="5">3.2.1.-</ecNumber>
    </submittedName>
</protein>
<evidence type="ECO:0000256" key="2">
    <source>
        <dbReference type="ARBA" id="ARBA00009387"/>
    </source>
</evidence>